<organism evidence="2 3">
    <name type="scientific">Neorhodopirellula pilleata</name>
    <dbReference type="NCBI Taxonomy" id="2714738"/>
    <lineage>
        <taxon>Bacteria</taxon>
        <taxon>Pseudomonadati</taxon>
        <taxon>Planctomycetota</taxon>
        <taxon>Planctomycetia</taxon>
        <taxon>Pirellulales</taxon>
        <taxon>Pirellulaceae</taxon>
        <taxon>Neorhodopirellula</taxon>
    </lineage>
</organism>
<name>A0A5C6AAD2_9BACT</name>
<evidence type="ECO:0000256" key="1">
    <source>
        <dbReference type="SAM" id="SignalP"/>
    </source>
</evidence>
<dbReference type="OrthoDB" id="954553at2"/>
<protein>
    <submittedName>
        <fullName evidence="2">Uncharacterized protein</fullName>
    </submittedName>
</protein>
<evidence type="ECO:0000313" key="2">
    <source>
        <dbReference type="EMBL" id="TWT96519.1"/>
    </source>
</evidence>
<reference evidence="2 3" key="1">
    <citation type="submission" date="2019-02" db="EMBL/GenBank/DDBJ databases">
        <title>Deep-cultivation of Planctomycetes and their phenomic and genomic characterization uncovers novel biology.</title>
        <authorList>
            <person name="Wiegand S."/>
            <person name="Jogler M."/>
            <person name="Boedeker C."/>
            <person name="Pinto D."/>
            <person name="Vollmers J."/>
            <person name="Rivas-Marin E."/>
            <person name="Kohn T."/>
            <person name="Peeters S.H."/>
            <person name="Heuer A."/>
            <person name="Rast P."/>
            <person name="Oberbeckmann S."/>
            <person name="Bunk B."/>
            <person name="Jeske O."/>
            <person name="Meyerdierks A."/>
            <person name="Storesund J.E."/>
            <person name="Kallscheuer N."/>
            <person name="Luecker S."/>
            <person name="Lage O.M."/>
            <person name="Pohl T."/>
            <person name="Merkel B.J."/>
            <person name="Hornburger P."/>
            <person name="Mueller R.-W."/>
            <person name="Bruemmer F."/>
            <person name="Labrenz M."/>
            <person name="Spormann A.M."/>
            <person name="Op Den Camp H."/>
            <person name="Overmann J."/>
            <person name="Amann R."/>
            <person name="Jetten M.S.M."/>
            <person name="Mascher T."/>
            <person name="Medema M.H."/>
            <person name="Devos D.P."/>
            <person name="Kaster A.-K."/>
            <person name="Ovreas L."/>
            <person name="Rohde M."/>
            <person name="Galperin M.Y."/>
            <person name="Jogler C."/>
        </authorList>
    </citation>
    <scope>NUCLEOTIDE SEQUENCE [LARGE SCALE GENOMIC DNA]</scope>
    <source>
        <strain evidence="2 3">Pla100</strain>
    </source>
</reference>
<keyword evidence="1" id="KW-0732">Signal</keyword>
<dbReference type="AlphaFoldDB" id="A0A5C6AAD2"/>
<gene>
    <name evidence="2" type="ORF">Pla100_30020</name>
</gene>
<evidence type="ECO:0000313" key="3">
    <source>
        <dbReference type="Proteomes" id="UP000316213"/>
    </source>
</evidence>
<keyword evidence="3" id="KW-1185">Reference proteome</keyword>
<accession>A0A5C6AAD2</accession>
<comment type="caution">
    <text evidence="2">The sequence shown here is derived from an EMBL/GenBank/DDBJ whole genome shotgun (WGS) entry which is preliminary data.</text>
</comment>
<proteinExistence type="predicted"/>
<sequence precursor="true">MRTKITSFNGIALALVAAAITMSSDANGQQPTEKPAAAGPPAWVLDAWATGEAPTPPTYGPPAWVVEAWQSGEQPSRPMGPPPWIVARQEFAKELGLPGPPVEVLEAWESGEGFTLPGPPEFVFELFGF</sequence>
<dbReference type="EMBL" id="SJPM01000005">
    <property type="protein sequence ID" value="TWT96519.1"/>
    <property type="molecule type" value="Genomic_DNA"/>
</dbReference>
<feature type="signal peptide" evidence="1">
    <location>
        <begin position="1"/>
        <end position="28"/>
    </location>
</feature>
<feature type="chain" id="PRO_5022709304" evidence="1">
    <location>
        <begin position="29"/>
        <end position="129"/>
    </location>
</feature>
<dbReference type="Proteomes" id="UP000316213">
    <property type="component" value="Unassembled WGS sequence"/>
</dbReference>
<dbReference type="RefSeq" id="WP_146578420.1">
    <property type="nucleotide sequence ID" value="NZ_SJPM01000005.1"/>
</dbReference>